<dbReference type="SUPFAM" id="SSF53822">
    <property type="entry name" value="Periplasmic binding protein-like I"/>
    <property type="match status" value="1"/>
</dbReference>
<dbReference type="InterPro" id="IPR028082">
    <property type="entry name" value="Peripla_BP_I"/>
</dbReference>
<dbReference type="InterPro" id="IPR028081">
    <property type="entry name" value="Leu-bd"/>
</dbReference>
<dbReference type="CDD" id="cd06342">
    <property type="entry name" value="PBP1_ABC_LIVBP-like"/>
    <property type="match status" value="1"/>
</dbReference>
<evidence type="ECO:0000256" key="5">
    <source>
        <dbReference type="SAM" id="SignalP"/>
    </source>
</evidence>
<keyword evidence="4" id="KW-0029">Amino-acid transport</keyword>
<dbReference type="PROSITE" id="PS51257">
    <property type="entry name" value="PROKAR_LIPOPROTEIN"/>
    <property type="match status" value="1"/>
</dbReference>
<proteinExistence type="inferred from homology"/>
<keyword evidence="3 5" id="KW-0732">Signal</keyword>
<reference evidence="7" key="1">
    <citation type="submission" date="2023-05" db="EMBL/GenBank/DDBJ databases">
        <title>Comparative genomics of Bacillaceae isolates and their secondary metabolite potential.</title>
        <authorList>
            <person name="Song L."/>
            <person name="Nielsen L.J."/>
            <person name="Mohite O."/>
            <person name="Xu X."/>
            <person name="Weber T."/>
            <person name="Kovacs A.T."/>
        </authorList>
    </citation>
    <scope>NUCLEOTIDE SEQUENCE</scope>
    <source>
        <strain evidence="7">XLM17</strain>
    </source>
</reference>
<dbReference type="Pfam" id="PF13458">
    <property type="entry name" value="Peripla_BP_6"/>
    <property type="match status" value="1"/>
</dbReference>
<dbReference type="PANTHER" id="PTHR47151">
    <property type="entry name" value="LEU/ILE/VAL-BINDING ABC TRANSPORTER SUBUNIT"/>
    <property type="match status" value="1"/>
</dbReference>
<evidence type="ECO:0000256" key="1">
    <source>
        <dbReference type="ARBA" id="ARBA00010062"/>
    </source>
</evidence>
<keyword evidence="2" id="KW-0813">Transport</keyword>
<evidence type="ECO:0000313" key="8">
    <source>
        <dbReference type="Proteomes" id="UP001178288"/>
    </source>
</evidence>
<dbReference type="InterPro" id="IPR000709">
    <property type="entry name" value="Leu_Ile_Val-bd"/>
</dbReference>
<dbReference type="PANTHER" id="PTHR47151:SF2">
    <property type="entry name" value="AMINO ACID BINDING PROTEIN"/>
    <property type="match status" value="1"/>
</dbReference>
<sequence length="381" mass="40450">MRKHSIIALGFVLVLSLFLSACSSKTGSGDNASGDEILVGVLLPVTGNNATDGKDMLNAMKMAVEKINSDGGVLKKKIKLEVADDGCDPQMATTAANKLVSKKVVAIVGGYCSGSTLPASGVFHNANIPMIVAAANSSELPKQNYDTLFLINGLVPDQAQSGADYFNDKGAKNIAIIHDNSAYAKDLADFAKKSVEENGGKIIAFEAINPEEKDFGSLMTKLKSLKPDGTYFTGYYAAGGLMLKQFKQKGVSGSFMVGDGSYSPDIIDIAGSEAANDLLVTATPTANFIPGAEEFVKNYKSKYKDLSPGPFSALSYNGMNLLVDALKRADSTDKDKIKKALKETKAFEGIGQVIEFSDQNTLSQSNFHVMKVVGGEFTLEK</sequence>
<gene>
    <name evidence="7" type="ORF">QNH39_21200</name>
</gene>
<keyword evidence="8" id="KW-1185">Reference proteome</keyword>
<accession>A0AA95MQ16</accession>
<dbReference type="GO" id="GO:0006865">
    <property type="term" value="P:amino acid transport"/>
    <property type="evidence" value="ECO:0007669"/>
    <property type="project" value="UniProtKB-KW"/>
</dbReference>
<protein>
    <submittedName>
        <fullName evidence="7">Branched-chain amino acid ABC transporter substrate-binding protein</fullName>
    </submittedName>
</protein>
<comment type="similarity">
    <text evidence="1">Belongs to the leucine-binding protein family.</text>
</comment>
<feature type="signal peptide" evidence="5">
    <location>
        <begin position="1"/>
        <end position="21"/>
    </location>
</feature>
<name>A0AA95MQ16_9BACI</name>
<evidence type="ECO:0000256" key="4">
    <source>
        <dbReference type="ARBA" id="ARBA00022970"/>
    </source>
</evidence>
<dbReference type="Proteomes" id="UP001178288">
    <property type="component" value="Chromosome"/>
</dbReference>
<organism evidence="7 8">
    <name type="scientific">Neobacillus novalis</name>
    <dbReference type="NCBI Taxonomy" id="220687"/>
    <lineage>
        <taxon>Bacteria</taxon>
        <taxon>Bacillati</taxon>
        <taxon>Bacillota</taxon>
        <taxon>Bacilli</taxon>
        <taxon>Bacillales</taxon>
        <taxon>Bacillaceae</taxon>
        <taxon>Neobacillus</taxon>
    </lineage>
</organism>
<evidence type="ECO:0000256" key="3">
    <source>
        <dbReference type="ARBA" id="ARBA00022729"/>
    </source>
</evidence>
<feature type="domain" description="Leucine-binding protein" evidence="6">
    <location>
        <begin position="37"/>
        <end position="375"/>
    </location>
</feature>
<evidence type="ECO:0000256" key="2">
    <source>
        <dbReference type="ARBA" id="ARBA00022448"/>
    </source>
</evidence>
<dbReference type="PRINTS" id="PR00337">
    <property type="entry name" value="LEUILEVALBP"/>
</dbReference>
<dbReference type="KEGG" id="nnv:QNH39_21200"/>
<dbReference type="Gene3D" id="3.40.50.2300">
    <property type="match status" value="2"/>
</dbReference>
<evidence type="ECO:0000313" key="7">
    <source>
        <dbReference type="EMBL" id="WHY85116.1"/>
    </source>
</evidence>
<dbReference type="EMBL" id="CP126114">
    <property type="protein sequence ID" value="WHY85116.1"/>
    <property type="molecule type" value="Genomic_DNA"/>
</dbReference>
<feature type="chain" id="PRO_5041692538" evidence="5">
    <location>
        <begin position="22"/>
        <end position="381"/>
    </location>
</feature>
<dbReference type="RefSeq" id="WP_066091162.1">
    <property type="nucleotide sequence ID" value="NZ_CP126114.1"/>
</dbReference>
<evidence type="ECO:0000259" key="6">
    <source>
        <dbReference type="Pfam" id="PF13458"/>
    </source>
</evidence>
<dbReference type="AlphaFoldDB" id="A0AA95MQ16"/>